<keyword evidence="2" id="KW-1185">Reference proteome</keyword>
<dbReference type="EMBL" id="JACVVK020000013">
    <property type="protein sequence ID" value="KAK7504889.1"/>
    <property type="molecule type" value="Genomic_DNA"/>
</dbReference>
<sequence>MVSMTDTTLVCGSAGTMNQISNDRSPLFGVPQLCIAKDSGKLHFRRDSFNTKIARQAQRHSLTSCEEFWSTTDGLQPERQGGREFHRNASVKESVQSSQLNRRFSVLFSIPCSSPTLPVQPTETTCTWNIQHD</sequence>
<comment type="caution">
    <text evidence="1">The sequence shown here is derived from an EMBL/GenBank/DDBJ whole genome shotgun (WGS) entry which is preliminary data.</text>
</comment>
<dbReference type="AlphaFoldDB" id="A0ABD0LYV2"/>
<evidence type="ECO:0000313" key="2">
    <source>
        <dbReference type="Proteomes" id="UP001519460"/>
    </source>
</evidence>
<dbReference type="Proteomes" id="UP001519460">
    <property type="component" value="Unassembled WGS sequence"/>
</dbReference>
<proteinExistence type="predicted"/>
<organism evidence="1 2">
    <name type="scientific">Batillaria attramentaria</name>
    <dbReference type="NCBI Taxonomy" id="370345"/>
    <lineage>
        <taxon>Eukaryota</taxon>
        <taxon>Metazoa</taxon>
        <taxon>Spiralia</taxon>
        <taxon>Lophotrochozoa</taxon>
        <taxon>Mollusca</taxon>
        <taxon>Gastropoda</taxon>
        <taxon>Caenogastropoda</taxon>
        <taxon>Sorbeoconcha</taxon>
        <taxon>Cerithioidea</taxon>
        <taxon>Batillariidae</taxon>
        <taxon>Batillaria</taxon>
    </lineage>
</organism>
<accession>A0ABD0LYV2</accession>
<reference evidence="1 2" key="1">
    <citation type="journal article" date="2023" name="Sci. Data">
        <title>Genome assembly of the Korean intertidal mud-creeper Batillaria attramentaria.</title>
        <authorList>
            <person name="Patra A.K."/>
            <person name="Ho P.T."/>
            <person name="Jun S."/>
            <person name="Lee S.J."/>
            <person name="Kim Y."/>
            <person name="Won Y.J."/>
        </authorList>
    </citation>
    <scope>NUCLEOTIDE SEQUENCE [LARGE SCALE GENOMIC DNA]</scope>
    <source>
        <strain evidence="1">Wonlab-2016</strain>
    </source>
</reference>
<gene>
    <name evidence="1" type="ORF">BaRGS_00003917</name>
</gene>
<evidence type="ECO:0000313" key="1">
    <source>
        <dbReference type="EMBL" id="KAK7504889.1"/>
    </source>
</evidence>
<name>A0ABD0LYV2_9CAEN</name>
<protein>
    <submittedName>
        <fullName evidence="1">Uncharacterized protein</fullName>
    </submittedName>
</protein>